<dbReference type="PRINTS" id="PR00412">
    <property type="entry name" value="EPOXHYDRLASE"/>
</dbReference>
<keyword evidence="3 5" id="KW-0378">Hydrolase</keyword>
<reference evidence="5" key="1">
    <citation type="submission" date="2023-07" db="EMBL/GenBank/DDBJ databases">
        <authorList>
            <person name="Kim M.K."/>
        </authorList>
    </citation>
    <scope>NUCLEOTIDE SEQUENCE</scope>
    <source>
        <strain evidence="5">CA1-15</strain>
    </source>
</reference>
<dbReference type="Pfam" id="PF06441">
    <property type="entry name" value="EHN"/>
    <property type="match status" value="1"/>
</dbReference>
<evidence type="ECO:0000259" key="4">
    <source>
        <dbReference type="Pfam" id="PF06441"/>
    </source>
</evidence>
<gene>
    <name evidence="5" type="ORF">Q5H94_07490</name>
</gene>
<dbReference type="PIRSF" id="PIRSF001112">
    <property type="entry name" value="Epoxide_hydrolase"/>
    <property type="match status" value="1"/>
</dbReference>
<name>A0ABT8ZYH7_9SPHN</name>
<evidence type="ECO:0000313" key="5">
    <source>
        <dbReference type="EMBL" id="MDO7842164.1"/>
    </source>
</evidence>
<sequence length="392" mass="43984">MTDLRPFRCAVPEPAIADLHRRLDATRWPGELDDVGWDYGAPLSFLRELADHWRHRFDWRAAEARINAFDQFLLEIDGLDTHFIHQRSPHPHATPLLITHGWPGSIVELLDVIPRLTEPERFGGNAEDAFHVVAPSLPGYGFSAAPTKPGMSPRAIAARHLDLMRALGYERFVAQGGDWGSIISRFLPDLAPERLIGLHLNMLPPWKPAGVADPFALMTDRERARYHADRAKIPDEFGYQAIQKSRPQSLGFGLSDSPVGLAAWIVEKFQSWTDNQGDPRDALSFDQMLANISLYWFTGTIASSVRLYREYELAHRRGERPGARVEVPTGGAFYPREIHGPVKAWVEREYNLVHWYEAPAGGHFAAFEQPALFAADLLAFGQTVRNGETGGL</sequence>
<dbReference type="EMBL" id="JAUQSZ010000004">
    <property type="protein sequence ID" value="MDO7842164.1"/>
    <property type="molecule type" value="Genomic_DNA"/>
</dbReference>
<evidence type="ECO:0000313" key="6">
    <source>
        <dbReference type="Proteomes" id="UP001176468"/>
    </source>
</evidence>
<dbReference type="InterPro" id="IPR029058">
    <property type="entry name" value="AB_hydrolase_fold"/>
</dbReference>
<dbReference type="InterPro" id="IPR010497">
    <property type="entry name" value="Epoxide_hydro_N"/>
</dbReference>
<dbReference type="Proteomes" id="UP001176468">
    <property type="component" value="Unassembled WGS sequence"/>
</dbReference>
<keyword evidence="6" id="KW-1185">Reference proteome</keyword>
<feature type="domain" description="Epoxide hydrolase N-terminal" evidence="4">
    <location>
        <begin position="5"/>
        <end position="108"/>
    </location>
</feature>
<organism evidence="5 6">
    <name type="scientific">Sphingomonas immobilis</name>
    <dbReference type="NCBI Taxonomy" id="3063997"/>
    <lineage>
        <taxon>Bacteria</taxon>
        <taxon>Pseudomonadati</taxon>
        <taxon>Pseudomonadota</taxon>
        <taxon>Alphaproteobacteria</taxon>
        <taxon>Sphingomonadales</taxon>
        <taxon>Sphingomonadaceae</taxon>
        <taxon>Sphingomonas</taxon>
    </lineage>
</organism>
<keyword evidence="2" id="KW-0058">Aromatic hydrocarbons catabolism</keyword>
<dbReference type="SUPFAM" id="SSF53474">
    <property type="entry name" value="alpha/beta-Hydrolases"/>
    <property type="match status" value="1"/>
</dbReference>
<dbReference type="RefSeq" id="WP_304560632.1">
    <property type="nucleotide sequence ID" value="NZ_JAUQSZ010000004.1"/>
</dbReference>
<protein>
    <submittedName>
        <fullName evidence="5">Epoxide hydrolase</fullName>
    </submittedName>
</protein>
<accession>A0ABT8ZYH7</accession>
<comment type="similarity">
    <text evidence="1">Belongs to the peptidase S33 family.</text>
</comment>
<dbReference type="InterPro" id="IPR016292">
    <property type="entry name" value="Epoxide_hydrolase"/>
</dbReference>
<dbReference type="PANTHER" id="PTHR21661">
    <property type="entry name" value="EPOXIDE HYDROLASE 1-RELATED"/>
    <property type="match status" value="1"/>
</dbReference>
<evidence type="ECO:0000256" key="3">
    <source>
        <dbReference type="ARBA" id="ARBA00022801"/>
    </source>
</evidence>
<comment type="caution">
    <text evidence="5">The sequence shown here is derived from an EMBL/GenBank/DDBJ whole genome shotgun (WGS) entry which is preliminary data.</text>
</comment>
<dbReference type="PANTHER" id="PTHR21661:SF35">
    <property type="entry name" value="EPOXIDE HYDROLASE"/>
    <property type="match status" value="1"/>
</dbReference>
<dbReference type="GO" id="GO:0016787">
    <property type="term" value="F:hydrolase activity"/>
    <property type="evidence" value="ECO:0007669"/>
    <property type="project" value="UniProtKB-KW"/>
</dbReference>
<evidence type="ECO:0000256" key="1">
    <source>
        <dbReference type="ARBA" id="ARBA00010088"/>
    </source>
</evidence>
<evidence type="ECO:0000256" key="2">
    <source>
        <dbReference type="ARBA" id="ARBA00022797"/>
    </source>
</evidence>
<proteinExistence type="inferred from homology"/>
<dbReference type="InterPro" id="IPR000639">
    <property type="entry name" value="Epox_hydrolase-like"/>
</dbReference>
<dbReference type="Gene3D" id="3.40.50.1820">
    <property type="entry name" value="alpha/beta hydrolase"/>
    <property type="match status" value="1"/>
</dbReference>